<reference evidence="2" key="1">
    <citation type="journal article" date="2019" name="Int. J. Syst. Evol. Microbiol.">
        <title>The Global Catalogue of Microorganisms (GCM) 10K type strain sequencing project: providing services to taxonomists for standard genome sequencing and annotation.</title>
        <authorList>
            <consortium name="The Broad Institute Genomics Platform"/>
            <consortium name="The Broad Institute Genome Sequencing Center for Infectious Disease"/>
            <person name="Wu L."/>
            <person name="Ma J."/>
        </authorList>
    </citation>
    <scope>NUCLEOTIDE SEQUENCE [LARGE SCALE GENOMIC DNA]</scope>
    <source>
        <strain evidence="2">KCTC 42248</strain>
    </source>
</reference>
<evidence type="ECO:0000313" key="1">
    <source>
        <dbReference type="EMBL" id="MFD2598443.1"/>
    </source>
</evidence>
<accession>A0ABW5NIG1</accession>
<gene>
    <name evidence="1" type="ORF">ACFSQ3_05710</name>
</gene>
<dbReference type="InterPro" id="IPR027375">
    <property type="entry name" value="DKNYY"/>
</dbReference>
<evidence type="ECO:0000313" key="2">
    <source>
        <dbReference type="Proteomes" id="UP001597393"/>
    </source>
</evidence>
<protein>
    <submittedName>
        <fullName evidence="1">DKNYY domain-containing protein</fullName>
    </submittedName>
</protein>
<sequence length="350" mass="40502">MLFGLFACKKQISDSSEHYYSKSGEIYFIPEGNSFERGQRKVDADPETFSVIKNLFARDKSTLFYEGCPQTMVDLETFRLRNNIPMDKNHVYFGKNSVSVSANCAEQQLQIVPNADPNSYEKIDDVKEFWARDNAHFFYHHTIVDVDYPSFVLLSTYFAEDKNKVYAIASKSLIPLNYRFEKVELLGAHYLLLDRSKLLYYDRYQEIGLREWDVVTTNDVELLDKFTLRIDHKIIYKGKSFAASNVDPISFEVLTKNSNYSFWAKDASHVFYNEKQLPNADPATFEVLHYAIAKDANHVYIEDRIAEGIDAASFKKIAEIESPKYDFIDGTGRKYRYKIADKKPSLVTVP</sequence>
<comment type="caution">
    <text evidence="1">The sequence shown here is derived from an EMBL/GenBank/DDBJ whole genome shotgun (WGS) entry which is preliminary data.</text>
</comment>
<dbReference type="EMBL" id="JBHUMA010000004">
    <property type="protein sequence ID" value="MFD2598443.1"/>
    <property type="molecule type" value="Genomic_DNA"/>
</dbReference>
<keyword evidence="2" id="KW-1185">Reference proteome</keyword>
<organism evidence="1 2">
    <name type="scientific">Sphingobacterium corticis</name>
    <dbReference type="NCBI Taxonomy" id="1812823"/>
    <lineage>
        <taxon>Bacteria</taxon>
        <taxon>Pseudomonadati</taxon>
        <taxon>Bacteroidota</taxon>
        <taxon>Sphingobacteriia</taxon>
        <taxon>Sphingobacteriales</taxon>
        <taxon>Sphingobacteriaceae</taxon>
        <taxon>Sphingobacterium</taxon>
    </lineage>
</organism>
<name>A0ABW5NIG1_9SPHI</name>
<dbReference type="Proteomes" id="UP001597393">
    <property type="component" value="Unassembled WGS sequence"/>
</dbReference>
<proteinExistence type="predicted"/>
<dbReference type="Pfam" id="PF13644">
    <property type="entry name" value="DKNYY"/>
    <property type="match status" value="2"/>
</dbReference>